<dbReference type="InterPro" id="IPR006016">
    <property type="entry name" value="UspA"/>
</dbReference>
<dbReference type="Gene3D" id="3.40.50.620">
    <property type="entry name" value="HUPs"/>
    <property type="match status" value="2"/>
</dbReference>
<reference evidence="3 4" key="1">
    <citation type="journal article" date="2020" name="Nature">
        <title>Bacterial chemolithoautotrophy via manganese oxidation.</title>
        <authorList>
            <person name="Yu H."/>
            <person name="Leadbetter J.R."/>
        </authorList>
    </citation>
    <scope>NUCLEOTIDE SEQUENCE [LARGE SCALE GENOMIC DNA]</scope>
    <source>
        <strain evidence="3 4">Mn-1</strain>
    </source>
</reference>
<dbReference type="Pfam" id="PF00582">
    <property type="entry name" value="Usp"/>
    <property type="match status" value="2"/>
</dbReference>
<feature type="domain" description="Rubredoxin-like" evidence="2">
    <location>
        <begin position="461"/>
        <end position="502"/>
    </location>
</feature>
<sequence length="893" mass="99414">MYRSIYIPVDNSDYSNTAIDIGVMLAKQFGAKVIGSHAYAAKLHDKRFKQMEAGLPEEYHDENELERQRKIHDSLITRGLEIITDSYLDIVDEKCKEGNIPMERVSLEGKNYKVLVDDIVKNGYDLVILGALGVGAVRESMIGSVTERTIRRVRKSDVFVVKETKPPEPGKMGKIVVAVDGSHFSFAGFKTALDLAKAYQLQIDVVSAFDPYYHYAVFNSISGVLSEEAGKVFRFKEQEKLHEEVIDSGLAKIYQSHLEICLKIAEAEGVTVKTSLLDGKPFEKVLQYVKKEKPWLLVVGRIGVHSDEDMDVGSNSENLIRMAPCNVLVSNQKYIPPIDAIAEYTVAWTEEASKRMEKVPIFARGVAKTAVYRYAIEKGFTIISNSVVDAAMGDILPKSAIEAMKNLGRVLDEKGIDRNKMTAAEGVSQTLEGNGLAGMMTQIVGDRDAERAASYDEKAKMDFYICGGCGYTAKGEKPVRCPICSAEGSAFQFLDKSIFEAAAKAEGGLVQEVGYDGVPLNWTEDAKNIIRKVPAGFERRRAKAKAEKMARKMGFQTITKEFAVRMIEGNQDEDQAIEMSAKAIAEAVLPQGALKVEEKAPEVKAPQFTWTAEAQERLARVPVGFMRDGTRQHIENYAFSQAISEITLEVAEAGIKKATEEMESVLSGATSLEEIKKRIATMTKGEPAAEENFHFCGMCGHVVRQVPSQCPVCEAKASRFIFMKKELDYFVCTLCSQVASPQIPDHCTLCGAPGEYYKKLERKESGLDKVLAPITWTDAANTKLLEIPEGLIREMTRWRIEVDARKKGIREISPATIDAKYSEWAQLSRKVERHHTWEAEAENRIARIPSFVRGTVIKEIESYANEKGIGRITIEILDQVTERWAEAMRSQGF</sequence>
<dbReference type="InterPro" id="IPR006015">
    <property type="entry name" value="Universal_stress_UspA"/>
</dbReference>
<dbReference type="Gene3D" id="2.20.28.10">
    <property type="match status" value="2"/>
</dbReference>
<dbReference type="SUPFAM" id="SSF57802">
    <property type="entry name" value="Rubredoxin-like"/>
    <property type="match status" value="2"/>
</dbReference>
<dbReference type="InterPro" id="IPR024934">
    <property type="entry name" value="Rubredoxin-like_dom"/>
</dbReference>
<dbReference type="GO" id="GO:0016491">
    <property type="term" value="F:oxidoreductase activity"/>
    <property type="evidence" value="ECO:0007669"/>
    <property type="project" value="InterPro"/>
</dbReference>
<dbReference type="GO" id="GO:0015979">
    <property type="term" value="P:photosynthesis"/>
    <property type="evidence" value="ECO:0007669"/>
    <property type="project" value="InterPro"/>
</dbReference>
<dbReference type="InterPro" id="IPR042298">
    <property type="entry name" value="P-CP_red_C"/>
</dbReference>
<evidence type="ECO:0000313" key="3">
    <source>
        <dbReference type="EMBL" id="NKE72954.1"/>
    </source>
</evidence>
<comment type="similarity">
    <text evidence="1">Belongs to the universal stress protein A family.</text>
</comment>
<keyword evidence="4" id="KW-1185">Reference proteome</keyword>
<dbReference type="CDD" id="cd00293">
    <property type="entry name" value="USP-like"/>
    <property type="match status" value="2"/>
</dbReference>
<dbReference type="PRINTS" id="PR01438">
    <property type="entry name" value="UNVRSLSTRESS"/>
</dbReference>
<dbReference type="GO" id="GO:0015995">
    <property type="term" value="P:chlorophyll biosynthetic process"/>
    <property type="evidence" value="ECO:0007669"/>
    <property type="project" value="InterPro"/>
</dbReference>
<name>A0A7X6ID03_9BACT</name>
<comment type="caution">
    <text evidence="3">The sequence shown here is derived from an EMBL/GenBank/DDBJ whole genome shotgun (WGS) entry which is preliminary data.</text>
</comment>
<dbReference type="Gene3D" id="1.10.8.550">
    <property type="entry name" value="Proto-chlorophyllide reductase 57 kD subunit B"/>
    <property type="match status" value="5"/>
</dbReference>
<gene>
    <name evidence="3" type="ORF">MNODULE_19560</name>
</gene>
<dbReference type="AlphaFoldDB" id="A0A7X6ID03"/>
<organism evidence="3 4">
    <name type="scientific">Candidatus Manganitrophus noduliformans</name>
    <dbReference type="NCBI Taxonomy" id="2606439"/>
    <lineage>
        <taxon>Bacteria</taxon>
        <taxon>Pseudomonadati</taxon>
        <taxon>Nitrospirota</taxon>
        <taxon>Nitrospiria</taxon>
        <taxon>Candidatus Troglogloeales</taxon>
        <taxon>Candidatus Manganitrophaceae</taxon>
        <taxon>Candidatus Manganitrophus</taxon>
    </lineage>
</organism>
<evidence type="ECO:0000259" key="2">
    <source>
        <dbReference type="PROSITE" id="PS50903"/>
    </source>
</evidence>
<dbReference type="InterPro" id="IPR014729">
    <property type="entry name" value="Rossmann-like_a/b/a_fold"/>
</dbReference>
<evidence type="ECO:0000313" key="4">
    <source>
        <dbReference type="Proteomes" id="UP000534783"/>
    </source>
</evidence>
<dbReference type="Pfam" id="PF08369">
    <property type="entry name" value="PCP_red"/>
    <property type="match status" value="3"/>
</dbReference>
<dbReference type="InterPro" id="IPR013580">
    <property type="entry name" value="LI-POR_suB-like_C"/>
</dbReference>
<dbReference type="PANTHER" id="PTHR46268:SF6">
    <property type="entry name" value="UNIVERSAL STRESS PROTEIN UP12"/>
    <property type="match status" value="1"/>
</dbReference>
<dbReference type="GO" id="GO:0005506">
    <property type="term" value="F:iron ion binding"/>
    <property type="evidence" value="ECO:0007669"/>
    <property type="project" value="InterPro"/>
</dbReference>
<evidence type="ECO:0000256" key="1">
    <source>
        <dbReference type="ARBA" id="ARBA00008791"/>
    </source>
</evidence>
<protein>
    <submittedName>
        <fullName evidence="3">Universal stress protein UspA</fullName>
    </submittedName>
</protein>
<proteinExistence type="inferred from homology"/>
<dbReference type="Proteomes" id="UP000534783">
    <property type="component" value="Unassembled WGS sequence"/>
</dbReference>
<accession>A0A7X6ID03</accession>
<dbReference type="PROSITE" id="PS50903">
    <property type="entry name" value="RUBREDOXIN_LIKE"/>
    <property type="match status" value="1"/>
</dbReference>
<dbReference type="PANTHER" id="PTHR46268">
    <property type="entry name" value="STRESS RESPONSE PROTEIN NHAX"/>
    <property type="match status" value="1"/>
</dbReference>
<dbReference type="EMBL" id="VTOW01000004">
    <property type="protein sequence ID" value="NKE72954.1"/>
    <property type="molecule type" value="Genomic_DNA"/>
</dbReference>
<dbReference type="SUPFAM" id="SSF52402">
    <property type="entry name" value="Adenine nucleotide alpha hydrolases-like"/>
    <property type="match status" value="2"/>
</dbReference>
<dbReference type="RefSeq" id="WP_168062883.1">
    <property type="nucleotide sequence ID" value="NZ_VTOW01000004.1"/>
</dbReference>